<evidence type="ECO:0000259" key="4">
    <source>
        <dbReference type="Pfam" id="PF05662"/>
    </source>
</evidence>
<dbReference type="SUPFAM" id="SSF101967">
    <property type="entry name" value="Adhesin YadA, collagen-binding domain"/>
    <property type="match status" value="3"/>
</dbReference>
<dbReference type="Pfam" id="PF05662">
    <property type="entry name" value="YadA_stalk"/>
    <property type="match status" value="1"/>
</dbReference>
<dbReference type="Gene3D" id="3.30.1300.30">
    <property type="entry name" value="GSPII I/J protein-like"/>
    <property type="match status" value="1"/>
</dbReference>
<proteinExistence type="predicted"/>
<feature type="domain" description="Trimeric autotransporter adhesin YadA-like head" evidence="3">
    <location>
        <begin position="336"/>
        <end position="351"/>
    </location>
</feature>
<keyword evidence="2" id="KW-0653">Protein transport</keyword>
<reference evidence="5 6" key="1">
    <citation type="submission" date="2019-12" db="EMBL/GenBank/DDBJ databases">
        <title>Genomic-based taxomic classification of the family Erythrobacteraceae.</title>
        <authorList>
            <person name="Xu L."/>
        </authorList>
    </citation>
    <scope>NUCLEOTIDE SEQUENCE [LARGE SCALE GENOMIC DNA]</scope>
    <source>
        <strain evidence="5 6">100921-2</strain>
    </source>
</reference>
<dbReference type="EMBL" id="WTZA01000001">
    <property type="protein sequence ID" value="MXO74613.1"/>
    <property type="molecule type" value="Genomic_DNA"/>
</dbReference>
<feature type="domain" description="Trimeric autotransporter adhesin YadA-like stalk" evidence="4">
    <location>
        <begin position="165"/>
        <end position="197"/>
    </location>
</feature>
<evidence type="ECO:0008006" key="7">
    <source>
        <dbReference type="Google" id="ProtNLM"/>
    </source>
</evidence>
<dbReference type="Proteomes" id="UP000439522">
    <property type="component" value="Unassembled WGS sequence"/>
</dbReference>
<feature type="domain" description="Trimeric autotransporter adhesin YadA-like head" evidence="3">
    <location>
        <begin position="206"/>
        <end position="224"/>
    </location>
</feature>
<dbReference type="InterPro" id="IPR008635">
    <property type="entry name" value="Coiled_stalk_dom"/>
</dbReference>
<keyword evidence="6" id="KW-1185">Reference proteome</keyword>
<organism evidence="5 6">
    <name type="scientific">Tsuneonella aeria</name>
    <dbReference type="NCBI Taxonomy" id="1837929"/>
    <lineage>
        <taxon>Bacteria</taxon>
        <taxon>Pseudomonadati</taxon>
        <taxon>Pseudomonadota</taxon>
        <taxon>Alphaproteobacteria</taxon>
        <taxon>Sphingomonadales</taxon>
        <taxon>Erythrobacteraceae</taxon>
        <taxon>Tsuneonella</taxon>
    </lineage>
</organism>
<dbReference type="AlphaFoldDB" id="A0A6I4TC39"/>
<feature type="domain" description="Trimeric autotransporter adhesin YadA-like head" evidence="3">
    <location>
        <begin position="227"/>
        <end position="253"/>
    </location>
</feature>
<dbReference type="Gene3D" id="2.150.10.10">
    <property type="entry name" value="Serralysin-like metalloprotease, C-terminal"/>
    <property type="match status" value="3"/>
</dbReference>
<evidence type="ECO:0000256" key="1">
    <source>
        <dbReference type="ARBA" id="ARBA00022448"/>
    </source>
</evidence>
<dbReference type="GO" id="GO:0015031">
    <property type="term" value="P:protein transport"/>
    <property type="evidence" value="ECO:0007669"/>
    <property type="project" value="UniProtKB-KW"/>
</dbReference>
<dbReference type="OrthoDB" id="7427181at2"/>
<evidence type="ECO:0000256" key="2">
    <source>
        <dbReference type="ARBA" id="ARBA00022927"/>
    </source>
</evidence>
<dbReference type="InterPro" id="IPR008640">
    <property type="entry name" value="Adhesin_Head_dom"/>
</dbReference>
<keyword evidence="1" id="KW-0813">Transport</keyword>
<dbReference type="SUPFAM" id="SSF54523">
    <property type="entry name" value="Pili subunits"/>
    <property type="match status" value="1"/>
</dbReference>
<dbReference type="Pfam" id="PF05658">
    <property type="entry name" value="YadA_head"/>
    <property type="match status" value="4"/>
</dbReference>
<name>A0A6I4TC39_9SPHN</name>
<evidence type="ECO:0000313" key="5">
    <source>
        <dbReference type="EMBL" id="MXO74613.1"/>
    </source>
</evidence>
<sequence>MNVTANYTGERIQLVTTGGAGSAPSASPPAYWSRISNLTGTVNSIDINVESYFESATGDSYEFILKSVSPTAIVNNSTAVAGTFRNDGDDARSIQFGTITGTATVYQGPMLSQYPDYAGAVNTGLQSLYQLGYALTTTVTTQLDETGLMTPKVTVSQGIAMNGSKITGLAAGTAASDAVNKGQLDAAIASIGGGGGGGSPYLAINASGTAASATQTNSIAMGSAAAAQGVNSMAMGVGANVTSESGTAIGSDSAADSDAIGARAEFYATAVGTDANAGGTAATTVGAAARSAGSYATSIGYASYAGGVGSTAIGTNAYALRTGSVAIGLDAQSTHQNSTAIGSGAQTSADNQIVLGNTQTVVKVAGIDASTAAQVGPVDVVTVDASGTLGRQRVATAQEMRTAVEYISAVTDSQFSDLSGRVAAIDTRLNGFDQRLNGIEGGVAAAMAMGQAKLVPDANISMTVAAATYGGEQGYAGSISGRLADKVYISGSMSGNTGDKRVGGAVSATFGF</sequence>
<evidence type="ECO:0000313" key="6">
    <source>
        <dbReference type="Proteomes" id="UP000439522"/>
    </source>
</evidence>
<dbReference type="RefSeq" id="WP_160610354.1">
    <property type="nucleotide sequence ID" value="NZ_WTZA01000001.1"/>
</dbReference>
<dbReference type="GO" id="GO:0019867">
    <property type="term" value="C:outer membrane"/>
    <property type="evidence" value="ECO:0007669"/>
    <property type="project" value="InterPro"/>
</dbReference>
<gene>
    <name evidence="5" type="ORF">GRI40_05170</name>
</gene>
<feature type="domain" description="Trimeric autotransporter adhesin YadA-like head" evidence="3">
    <location>
        <begin position="305"/>
        <end position="330"/>
    </location>
</feature>
<accession>A0A6I4TC39</accession>
<comment type="caution">
    <text evidence="5">The sequence shown here is derived from an EMBL/GenBank/DDBJ whole genome shotgun (WGS) entry which is preliminary data.</text>
</comment>
<dbReference type="InterPro" id="IPR045584">
    <property type="entry name" value="Pilin-like"/>
</dbReference>
<protein>
    <recommendedName>
        <fullName evidence="7">Trimeric autotransporter adhesin YadA-like C-terminal membrane anchor domain-containing protein</fullName>
    </recommendedName>
</protein>
<dbReference type="InterPro" id="IPR011049">
    <property type="entry name" value="Serralysin-like_metalloprot_C"/>
</dbReference>
<evidence type="ECO:0000259" key="3">
    <source>
        <dbReference type="Pfam" id="PF05658"/>
    </source>
</evidence>
<dbReference type="CDD" id="cd12820">
    <property type="entry name" value="LbR_YadA-like"/>
    <property type="match status" value="1"/>
</dbReference>